<dbReference type="Proteomes" id="UP001196413">
    <property type="component" value="Unassembled WGS sequence"/>
</dbReference>
<proteinExistence type="predicted"/>
<accession>A0AAD5QV40</accession>
<name>A0AAD5QV40_PARTN</name>
<reference evidence="1" key="1">
    <citation type="submission" date="2021-06" db="EMBL/GenBank/DDBJ databases">
        <title>Parelaphostrongylus tenuis whole genome reference sequence.</title>
        <authorList>
            <person name="Garwood T.J."/>
            <person name="Larsen P.A."/>
            <person name="Fountain-Jones N.M."/>
            <person name="Garbe J.R."/>
            <person name="Macchietto M.G."/>
            <person name="Kania S.A."/>
            <person name="Gerhold R.W."/>
            <person name="Richards J.E."/>
            <person name="Wolf T.M."/>
        </authorList>
    </citation>
    <scope>NUCLEOTIDE SEQUENCE</scope>
    <source>
        <strain evidence="1">MNPRO001-30</strain>
        <tissue evidence="1">Meninges</tissue>
    </source>
</reference>
<organism evidence="1 2">
    <name type="scientific">Parelaphostrongylus tenuis</name>
    <name type="common">Meningeal worm</name>
    <dbReference type="NCBI Taxonomy" id="148309"/>
    <lineage>
        <taxon>Eukaryota</taxon>
        <taxon>Metazoa</taxon>
        <taxon>Ecdysozoa</taxon>
        <taxon>Nematoda</taxon>
        <taxon>Chromadorea</taxon>
        <taxon>Rhabditida</taxon>
        <taxon>Rhabditina</taxon>
        <taxon>Rhabditomorpha</taxon>
        <taxon>Strongyloidea</taxon>
        <taxon>Metastrongylidae</taxon>
        <taxon>Parelaphostrongylus</taxon>
    </lineage>
</organism>
<evidence type="ECO:0000313" key="1">
    <source>
        <dbReference type="EMBL" id="KAJ1360506.1"/>
    </source>
</evidence>
<keyword evidence="2" id="KW-1185">Reference proteome</keyword>
<protein>
    <submittedName>
        <fullName evidence="1">Uncharacterized protein</fullName>
    </submittedName>
</protein>
<dbReference type="AlphaFoldDB" id="A0AAD5QV40"/>
<dbReference type="EMBL" id="JAHQIW010003887">
    <property type="protein sequence ID" value="KAJ1360506.1"/>
    <property type="molecule type" value="Genomic_DNA"/>
</dbReference>
<sequence>MSKIMAAVIGVTFDGEVRIKRILARNIPSGTLKETAEYKASTFETALSKRKRRGVKEAKEAEVLMEEIGAKENAGSLKQVIQRRQVARSSIQTHFWTL</sequence>
<gene>
    <name evidence="1" type="ORF">KIN20_019497</name>
</gene>
<evidence type="ECO:0000313" key="2">
    <source>
        <dbReference type="Proteomes" id="UP001196413"/>
    </source>
</evidence>
<comment type="caution">
    <text evidence="1">The sequence shown here is derived from an EMBL/GenBank/DDBJ whole genome shotgun (WGS) entry which is preliminary data.</text>
</comment>